<proteinExistence type="predicted"/>
<evidence type="ECO:0000256" key="1">
    <source>
        <dbReference type="SAM" id="MobiDB-lite"/>
    </source>
</evidence>
<feature type="compositionally biased region" description="Polar residues" evidence="1">
    <location>
        <begin position="40"/>
        <end position="68"/>
    </location>
</feature>
<evidence type="ECO:0000313" key="3">
    <source>
        <dbReference type="Proteomes" id="UP000078200"/>
    </source>
</evidence>
<evidence type="ECO:0000313" key="2">
    <source>
        <dbReference type="EnsemblMetazoa" id="GAUT033546-PA"/>
    </source>
</evidence>
<dbReference type="AlphaFoldDB" id="A0A1A9VD79"/>
<dbReference type="Proteomes" id="UP000078200">
    <property type="component" value="Unassembled WGS sequence"/>
</dbReference>
<dbReference type="VEuPathDB" id="VectorBase:GAUT033546"/>
<feature type="region of interest" description="Disordered" evidence="1">
    <location>
        <begin position="1"/>
        <end position="93"/>
    </location>
</feature>
<organism evidence="2 3">
    <name type="scientific">Glossina austeni</name>
    <name type="common">Savannah tsetse fly</name>
    <dbReference type="NCBI Taxonomy" id="7395"/>
    <lineage>
        <taxon>Eukaryota</taxon>
        <taxon>Metazoa</taxon>
        <taxon>Ecdysozoa</taxon>
        <taxon>Arthropoda</taxon>
        <taxon>Hexapoda</taxon>
        <taxon>Insecta</taxon>
        <taxon>Pterygota</taxon>
        <taxon>Neoptera</taxon>
        <taxon>Endopterygota</taxon>
        <taxon>Diptera</taxon>
        <taxon>Brachycera</taxon>
        <taxon>Muscomorpha</taxon>
        <taxon>Hippoboscoidea</taxon>
        <taxon>Glossinidae</taxon>
        <taxon>Glossina</taxon>
    </lineage>
</organism>
<feature type="compositionally biased region" description="Basic and acidic residues" evidence="1">
    <location>
        <begin position="13"/>
        <end position="27"/>
    </location>
</feature>
<name>A0A1A9VD79_GLOAU</name>
<accession>A0A1A9VD79</accession>
<dbReference type="EnsemblMetazoa" id="GAUT033546-RA">
    <property type="protein sequence ID" value="GAUT033546-PA"/>
    <property type="gene ID" value="GAUT033546"/>
</dbReference>
<feature type="compositionally biased region" description="Polar residues" evidence="1">
    <location>
        <begin position="78"/>
        <end position="88"/>
    </location>
</feature>
<reference evidence="2" key="1">
    <citation type="submission" date="2020-05" db="UniProtKB">
        <authorList>
            <consortium name="EnsemblMetazoa"/>
        </authorList>
    </citation>
    <scope>IDENTIFICATION</scope>
    <source>
        <strain evidence="2">TTRI</strain>
    </source>
</reference>
<sequence length="165" mass="17861">MVESGSPAAYETSHTRPKDRLAIDFEKPTPVSSLRPLPGSGQQITSPEAGNTRSVPTGQRSDISMSESQRYRSADGASCQQEADTTPDGTDLRFEDNRISATVIIAGQRVTATVDTAATTIYSPEENSNDGIPNSNHRGIQENLEHLKCEYHFPNSIIKAAINTN</sequence>
<protein>
    <submittedName>
        <fullName evidence="2">Uncharacterized protein</fullName>
    </submittedName>
</protein>
<keyword evidence="3" id="KW-1185">Reference proteome</keyword>